<gene>
    <name evidence="2" type="ORF">S01H1_49962</name>
</gene>
<protein>
    <recommendedName>
        <fullName evidence="1">Phenylalanyl tRNA synthetase beta chain core domain-containing protein</fullName>
    </recommendedName>
</protein>
<reference evidence="2" key="1">
    <citation type="journal article" date="2014" name="Front. Microbiol.">
        <title>High frequency of phylogenetically diverse reductive dehalogenase-homologous genes in deep subseafloor sedimentary metagenomes.</title>
        <authorList>
            <person name="Kawai M."/>
            <person name="Futagami T."/>
            <person name="Toyoda A."/>
            <person name="Takaki Y."/>
            <person name="Nishi S."/>
            <person name="Hori S."/>
            <person name="Arai W."/>
            <person name="Tsubouchi T."/>
            <person name="Morono Y."/>
            <person name="Uchiyama I."/>
            <person name="Ito T."/>
            <person name="Fujiyama A."/>
            <person name="Inagaki F."/>
            <person name="Takami H."/>
        </authorList>
    </citation>
    <scope>NUCLEOTIDE SEQUENCE</scope>
    <source>
        <strain evidence="2">Expedition CK06-06</strain>
    </source>
</reference>
<dbReference type="AlphaFoldDB" id="X0WSS3"/>
<dbReference type="InterPro" id="IPR045864">
    <property type="entry name" value="aa-tRNA-synth_II/BPL/LPL"/>
</dbReference>
<sequence length="52" mass="5702">DPTFIEGRAGEIHVRGKSVGCFGEVSPEVLSNFAMARPVVAFEVHLPFDAEW</sequence>
<feature type="non-terminal residue" evidence="2">
    <location>
        <position position="1"/>
    </location>
</feature>
<dbReference type="Pfam" id="PF17759">
    <property type="entry name" value="tRNA_synthFbeta"/>
    <property type="match status" value="1"/>
</dbReference>
<name>X0WSS3_9ZZZZ</name>
<evidence type="ECO:0000313" key="2">
    <source>
        <dbReference type="EMBL" id="GAG26262.1"/>
    </source>
</evidence>
<dbReference type="InterPro" id="IPR041616">
    <property type="entry name" value="PheRS_beta_core"/>
</dbReference>
<proteinExistence type="predicted"/>
<comment type="caution">
    <text evidence="2">The sequence shown here is derived from an EMBL/GenBank/DDBJ whole genome shotgun (WGS) entry which is preliminary data.</text>
</comment>
<dbReference type="SUPFAM" id="SSF55681">
    <property type="entry name" value="Class II aaRS and biotin synthetases"/>
    <property type="match status" value="1"/>
</dbReference>
<dbReference type="EMBL" id="BARS01032172">
    <property type="protein sequence ID" value="GAG26262.1"/>
    <property type="molecule type" value="Genomic_DNA"/>
</dbReference>
<feature type="domain" description="Phenylalanyl tRNA synthetase beta chain core" evidence="1">
    <location>
        <begin position="2"/>
        <end position="46"/>
    </location>
</feature>
<evidence type="ECO:0000259" key="1">
    <source>
        <dbReference type="Pfam" id="PF17759"/>
    </source>
</evidence>
<dbReference type="Gene3D" id="3.30.930.10">
    <property type="entry name" value="Bira Bifunctional Protein, Domain 2"/>
    <property type="match status" value="1"/>
</dbReference>
<accession>X0WSS3</accession>
<organism evidence="2">
    <name type="scientific">marine sediment metagenome</name>
    <dbReference type="NCBI Taxonomy" id="412755"/>
    <lineage>
        <taxon>unclassified sequences</taxon>
        <taxon>metagenomes</taxon>
        <taxon>ecological metagenomes</taxon>
    </lineage>
</organism>